<feature type="region of interest" description="Disordered" evidence="1">
    <location>
        <begin position="185"/>
        <end position="207"/>
    </location>
</feature>
<reference evidence="3 4" key="2">
    <citation type="journal article" date="2017" name="Nature">
        <title>The Apostasia genome and the evolution of orchids.</title>
        <authorList>
            <person name="Zhang G.Q."/>
            <person name="Liu K.W."/>
            <person name="Li Z."/>
            <person name="Lohaus R."/>
            <person name="Hsiao Y.Y."/>
            <person name="Niu S.C."/>
            <person name="Wang J.Y."/>
            <person name="Lin Y.C."/>
            <person name="Xu Q."/>
            <person name="Chen L.J."/>
            <person name="Yoshida K."/>
            <person name="Fujiwara S."/>
            <person name="Wang Z.W."/>
            <person name="Zhang Y.Q."/>
            <person name="Mitsuda N."/>
            <person name="Wang M."/>
            <person name="Liu G.H."/>
            <person name="Pecoraro L."/>
            <person name="Huang H.X."/>
            <person name="Xiao X.J."/>
            <person name="Lin M."/>
            <person name="Wu X.Y."/>
            <person name="Wu W.L."/>
            <person name="Chen Y.Y."/>
            <person name="Chang S.B."/>
            <person name="Sakamoto S."/>
            <person name="Ohme-Takagi M."/>
            <person name="Yagi M."/>
            <person name="Zeng S.J."/>
            <person name="Shen C.Y."/>
            <person name="Yeh C.M."/>
            <person name="Luo Y.B."/>
            <person name="Tsai W.C."/>
            <person name="Van de Peer Y."/>
            <person name="Liu Z.J."/>
        </authorList>
    </citation>
    <scope>NUCLEOTIDE SEQUENCE [LARGE SCALE GENOMIC DNA]</scope>
    <source>
        <tissue evidence="3">The whole plant</tissue>
    </source>
</reference>
<dbReference type="Pfam" id="PF03399">
    <property type="entry name" value="SAC3_GANP"/>
    <property type="match status" value="1"/>
</dbReference>
<dbReference type="PROSITE" id="PS50250">
    <property type="entry name" value="PCI"/>
    <property type="match status" value="1"/>
</dbReference>
<evidence type="ECO:0000313" key="4">
    <source>
        <dbReference type="Proteomes" id="UP000233837"/>
    </source>
</evidence>
<dbReference type="Gene3D" id="1.25.40.990">
    <property type="match status" value="1"/>
</dbReference>
<dbReference type="AlphaFoldDB" id="A0A2I0WLH5"/>
<keyword evidence="4" id="KW-1185">Reference proteome</keyword>
<feature type="domain" description="PCI" evidence="2">
    <location>
        <begin position="858"/>
        <end position="1037"/>
    </location>
</feature>
<feature type="compositionally biased region" description="Basic and acidic residues" evidence="1">
    <location>
        <begin position="598"/>
        <end position="608"/>
    </location>
</feature>
<dbReference type="FunFam" id="1.25.40.990:FF:000005">
    <property type="entry name" value="Putative SAC3/GANP family protein"/>
    <property type="match status" value="1"/>
</dbReference>
<feature type="region of interest" description="Disordered" evidence="1">
    <location>
        <begin position="657"/>
        <end position="734"/>
    </location>
</feature>
<dbReference type="InterPro" id="IPR005062">
    <property type="entry name" value="SAC3/GANP/THP3_conserved"/>
</dbReference>
<dbReference type="InterPro" id="IPR000717">
    <property type="entry name" value="PCI_dom"/>
</dbReference>
<dbReference type="STRING" id="906689.A0A2I0WLH5"/>
<reference evidence="3 4" key="1">
    <citation type="journal article" date="2016" name="Sci. Rep.">
        <title>The Dendrobium catenatum Lindl. genome sequence provides insights into polysaccharide synthase, floral development and adaptive evolution.</title>
        <authorList>
            <person name="Zhang G.Q."/>
            <person name="Xu Q."/>
            <person name="Bian C."/>
            <person name="Tsai W.C."/>
            <person name="Yeh C.M."/>
            <person name="Liu K.W."/>
            <person name="Yoshida K."/>
            <person name="Zhang L.S."/>
            <person name="Chang S.B."/>
            <person name="Chen F."/>
            <person name="Shi Y."/>
            <person name="Su Y.Y."/>
            <person name="Zhang Y.Q."/>
            <person name="Chen L.J."/>
            <person name="Yin Y."/>
            <person name="Lin M."/>
            <person name="Huang H."/>
            <person name="Deng H."/>
            <person name="Wang Z.W."/>
            <person name="Zhu S.L."/>
            <person name="Zhao X."/>
            <person name="Deng C."/>
            <person name="Niu S.C."/>
            <person name="Huang J."/>
            <person name="Wang M."/>
            <person name="Liu G.H."/>
            <person name="Yang H.J."/>
            <person name="Xiao X.J."/>
            <person name="Hsiao Y.Y."/>
            <person name="Wu W.L."/>
            <person name="Chen Y.Y."/>
            <person name="Mitsuda N."/>
            <person name="Ohme-Takagi M."/>
            <person name="Luo Y.B."/>
            <person name="Van de Peer Y."/>
            <person name="Liu Z.J."/>
        </authorList>
    </citation>
    <scope>NUCLEOTIDE SEQUENCE [LARGE SCALE GENOMIC DNA]</scope>
    <source>
        <tissue evidence="3">The whole plant</tissue>
    </source>
</reference>
<proteinExistence type="predicted"/>
<feature type="compositionally biased region" description="Polar residues" evidence="1">
    <location>
        <begin position="676"/>
        <end position="686"/>
    </location>
</feature>
<name>A0A2I0WLH5_9ASPA</name>
<dbReference type="GO" id="GO:0005634">
    <property type="term" value="C:nucleus"/>
    <property type="evidence" value="ECO:0007669"/>
    <property type="project" value="TreeGrafter"/>
</dbReference>
<dbReference type="EMBL" id="KZ502537">
    <property type="protein sequence ID" value="PKU76510.1"/>
    <property type="molecule type" value="Genomic_DNA"/>
</dbReference>
<feature type="region of interest" description="Disordered" evidence="1">
    <location>
        <begin position="325"/>
        <end position="364"/>
    </location>
</feature>
<feature type="region of interest" description="Disordered" evidence="1">
    <location>
        <begin position="588"/>
        <end position="608"/>
    </location>
</feature>
<protein>
    <recommendedName>
        <fullName evidence="2">PCI domain-containing protein</fullName>
    </recommendedName>
</protein>
<evidence type="ECO:0000256" key="1">
    <source>
        <dbReference type="SAM" id="MobiDB-lite"/>
    </source>
</evidence>
<sequence>MLSTANQGIQPMAAVDPNSMEVTQSILIQLSLIFSLGIPGNLLSATFEVDFLRCIGLLYKERSRDDVSQGHAPVIAGHYSWPASAAPVAVSWNYGVNSGPLENATTSTSVHNYDPLRDSTASEGAQVAMNSLPQTSASSNLAATNGSQSYAGYVQHSSSTYAYGYGNMQYQSNYYGNPHQASYTSYQQAGTSQNSGASYQPPSSFQNTGSYATPTSYSGAYFASDHQTTAGYPTSGYFDQNNYWNDGSGGGYSLQYANYPSSGANSTPSTSNVATSAYPYQQECYQWSTNYGASVPNVNYTPASGSAVAGIAPTTTYPVQSANAGSLYASNQPPPPGTTSWRGDLGPSTLPSPQARNDVASRFPHGGWDEKAFTVQNYHINQMPSDLQKASDSKLSLYENHDGSEKITCSYDPNSSLQVFSTGQVSQNPQQPLQSVSTMDACRVSKMQIPTNPRIASSLTVGMPKVDKETSTANAAAKPAYISVQVPKMNNQLYSSDDADAVIKVIMSSFSVIHNSRMFKFKLESRNKVDMQGAFPPSVRAYVERCFSRCKDDAQRTSNKLILSEIIAKAKDDGTLWTKNWDMEPLFPLPNSNSSGADQKRSKSRWEPVAEERLDLKDAPFNNDSTKTVSWAERMAGSQILNAMDDGRNSMKYPLQSLLSKTPQRPLKKSRFSDTLDITENGNSSSDSDKEQELTKHYSSAITLENSPEERKRREHRSKRFEKGQEKQADVKQFKPKGAGVGSLYLRRANALLLAKNSDDQCRAVEDIYWDALTVKGTCQDVEKRYLRLTSAPDPATVRPEEVLERALHMVLTCQKNYLYKCDQLKSIRQDLTVQRIQNELTVKVYETHGRLALEAGDLPEFNQCQSQLKRLYADGIKGCQMEFSAYNLLCVILHSNNKRDLLSSMKSLSIEAKQDEAVKHALAVHSAVSSGNYVLFFRLYRAASSLITSLMDLHVEKMRFEAMKCISKSYRPTVPVSYIAHVLGFSTSAQTGFDDENGANGLEECEEWLKAHGAVLVAENNAELQVDTKVCSVIPI</sequence>
<evidence type="ECO:0000259" key="2">
    <source>
        <dbReference type="PROSITE" id="PS50250"/>
    </source>
</evidence>
<dbReference type="InterPro" id="IPR045107">
    <property type="entry name" value="SAC3/GANP/THP3"/>
</dbReference>
<feature type="compositionally biased region" description="Basic and acidic residues" evidence="1">
    <location>
        <begin position="721"/>
        <end position="733"/>
    </location>
</feature>
<gene>
    <name evidence="3" type="ORF">MA16_Dca001114</name>
</gene>
<accession>A0A2I0WLH5</accession>
<feature type="compositionally biased region" description="Polar residues" evidence="1">
    <location>
        <begin position="697"/>
        <end position="706"/>
    </location>
</feature>
<dbReference type="PANTHER" id="PTHR12436">
    <property type="entry name" value="80 KDA MCM3-ASSOCIATED PROTEIN"/>
    <property type="match status" value="1"/>
</dbReference>
<dbReference type="PANTHER" id="PTHR12436:SF4">
    <property type="entry name" value="LEUKOCYTE RECEPTOR CLUSTER MEMBER 8"/>
    <property type="match status" value="1"/>
</dbReference>
<organism evidence="3 4">
    <name type="scientific">Dendrobium catenatum</name>
    <dbReference type="NCBI Taxonomy" id="906689"/>
    <lineage>
        <taxon>Eukaryota</taxon>
        <taxon>Viridiplantae</taxon>
        <taxon>Streptophyta</taxon>
        <taxon>Embryophyta</taxon>
        <taxon>Tracheophyta</taxon>
        <taxon>Spermatophyta</taxon>
        <taxon>Magnoliopsida</taxon>
        <taxon>Liliopsida</taxon>
        <taxon>Asparagales</taxon>
        <taxon>Orchidaceae</taxon>
        <taxon>Epidendroideae</taxon>
        <taxon>Malaxideae</taxon>
        <taxon>Dendrobiinae</taxon>
        <taxon>Dendrobium</taxon>
    </lineage>
</organism>
<evidence type="ECO:0000313" key="3">
    <source>
        <dbReference type="EMBL" id="PKU76510.1"/>
    </source>
</evidence>
<feature type="compositionally biased region" description="Basic and acidic residues" evidence="1">
    <location>
        <begin position="687"/>
        <end position="696"/>
    </location>
</feature>
<dbReference type="Proteomes" id="UP000233837">
    <property type="component" value="Unassembled WGS sequence"/>
</dbReference>